<dbReference type="PANTHER" id="PTHR40269">
    <property type="entry name" value="OUTER MEMBRANE PROTEIN-RELATED"/>
    <property type="match status" value="1"/>
</dbReference>
<dbReference type="InterPro" id="IPR021728">
    <property type="entry name" value="DUF3300"/>
</dbReference>
<evidence type="ECO:0000313" key="4">
    <source>
        <dbReference type="Proteomes" id="UP001596542"/>
    </source>
</evidence>
<protein>
    <submittedName>
        <fullName evidence="3">DUF3300 domain-containing protein</fullName>
    </submittedName>
</protein>
<proteinExistence type="predicted"/>
<gene>
    <name evidence="3" type="ORF">ACFQPC_01875</name>
</gene>
<feature type="region of interest" description="Disordered" evidence="1">
    <location>
        <begin position="263"/>
        <end position="418"/>
    </location>
</feature>
<feature type="compositionally biased region" description="Polar residues" evidence="1">
    <location>
        <begin position="385"/>
        <end position="395"/>
    </location>
</feature>
<dbReference type="Proteomes" id="UP001596542">
    <property type="component" value="Unassembled WGS sequence"/>
</dbReference>
<keyword evidence="4" id="KW-1185">Reference proteome</keyword>
<sequence>MSKLIPGLLSALALVLCLQPVLVAAQAAPPPLTKEELDQLVAPVALYPDTLLSQVLMAATYPADVADAAKWSAAHANVKGDDAVKAVDAQQWDPSVKALVGFPQVLQMMGQKPDWVQKLGDAFLASSKDVLDSAQRLRARAQKAGNLKSNEQQKVVVDTSQTTQVIQIQPANPQVVYVPAYNPTVVYGTWPYPSYPPYYMPPPPAYYPGAALASGIAFGVGVGITAALWSDCDWHHGDVNINVNKYNNINVNNRINANQTTFQHNAANRRGVPYRDPVSQQRYGKNIPGASGRQDFRGHDPARDAQRKQAQGTLQQHGMDPAAERNRLNNDPQAKSRAQNAARDNNRNQLGGATRNQPARGGGDSALRGAGNGQQVRQQAERGNASRQAMAQHQNVAAPRSGGGGGGRAAGGGLGRHH</sequence>
<dbReference type="PANTHER" id="PTHR40269:SF1">
    <property type="entry name" value="OUTER MEMBRANE PROTEIN"/>
    <property type="match status" value="1"/>
</dbReference>
<dbReference type="RefSeq" id="WP_382269950.1">
    <property type="nucleotide sequence ID" value="NZ_JBHTBU010000001.1"/>
</dbReference>
<feature type="signal peptide" evidence="2">
    <location>
        <begin position="1"/>
        <end position="27"/>
    </location>
</feature>
<keyword evidence="2" id="KW-0732">Signal</keyword>
<evidence type="ECO:0000313" key="3">
    <source>
        <dbReference type="EMBL" id="MFC7286773.1"/>
    </source>
</evidence>
<feature type="compositionally biased region" description="Low complexity" evidence="1">
    <location>
        <begin position="337"/>
        <end position="349"/>
    </location>
</feature>
<name>A0ABW2I700_9BURK</name>
<evidence type="ECO:0000256" key="2">
    <source>
        <dbReference type="SAM" id="SignalP"/>
    </source>
</evidence>
<feature type="chain" id="PRO_5046164683" evidence="2">
    <location>
        <begin position="28"/>
        <end position="418"/>
    </location>
</feature>
<feature type="compositionally biased region" description="Basic and acidic residues" evidence="1">
    <location>
        <begin position="294"/>
        <end position="307"/>
    </location>
</feature>
<comment type="caution">
    <text evidence="3">The sequence shown here is derived from an EMBL/GenBank/DDBJ whole genome shotgun (WGS) entry which is preliminary data.</text>
</comment>
<evidence type="ECO:0000256" key="1">
    <source>
        <dbReference type="SAM" id="MobiDB-lite"/>
    </source>
</evidence>
<accession>A0ABW2I700</accession>
<feature type="compositionally biased region" description="Gly residues" evidence="1">
    <location>
        <begin position="401"/>
        <end position="418"/>
    </location>
</feature>
<dbReference type="Pfam" id="PF11737">
    <property type="entry name" value="DUF3300"/>
    <property type="match status" value="1"/>
</dbReference>
<dbReference type="EMBL" id="JBHTBU010000001">
    <property type="protein sequence ID" value="MFC7286773.1"/>
    <property type="molecule type" value="Genomic_DNA"/>
</dbReference>
<organism evidence="3 4">
    <name type="scientific">Herminiimonas glaciei</name>
    <dbReference type="NCBI Taxonomy" id="523788"/>
    <lineage>
        <taxon>Bacteria</taxon>
        <taxon>Pseudomonadati</taxon>
        <taxon>Pseudomonadota</taxon>
        <taxon>Betaproteobacteria</taxon>
        <taxon>Burkholderiales</taxon>
        <taxon>Oxalobacteraceae</taxon>
        <taxon>Herminiimonas</taxon>
    </lineage>
</organism>
<reference evidence="4" key="1">
    <citation type="journal article" date="2019" name="Int. J. Syst. Evol. Microbiol.">
        <title>The Global Catalogue of Microorganisms (GCM) 10K type strain sequencing project: providing services to taxonomists for standard genome sequencing and annotation.</title>
        <authorList>
            <consortium name="The Broad Institute Genomics Platform"/>
            <consortium name="The Broad Institute Genome Sequencing Center for Infectious Disease"/>
            <person name="Wu L."/>
            <person name="Ma J."/>
        </authorList>
    </citation>
    <scope>NUCLEOTIDE SEQUENCE [LARGE SCALE GENOMIC DNA]</scope>
    <source>
        <strain evidence="4">KACC 12508</strain>
    </source>
</reference>